<dbReference type="Proteomes" id="UP001306508">
    <property type="component" value="Unassembled WGS sequence"/>
</dbReference>
<dbReference type="InterPro" id="IPR039867">
    <property type="entry name" value="Furry/Tao3/Mor2"/>
</dbReference>
<proteinExistence type="predicted"/>
<dbReference type="EMBL" id="JAWIZZ010000056">
    <property type="protein sequence ID" value="KAK5774044.1"/>
    <property type="molecule type" value="Genomic_DNA"/>
</dbReference>
<gene>
    <name evidence="4" type="ORF">RI543_004578</name>
</gene>
<dbReference type="Pfam" id="PF14228">
    <property type="entry name" value="MOR2-PAG1_mid"/>
    <property type="match status" value="2"/>
</dbReference>
<dbReference type="Pfam" id="PF14225">
    <property type="entry name" value="MOR2-PAG1_C"/>
    <property type="match status" value="1"/>
</dbReference>
<dbReference type="PANTHER" id="PTHR12295:SF30">
    <property type="entry name" value="PROTEIN FURRY"/>
    <property type="match status" value="1"/>
</dbReference>
<name>A0AAN7ZRH5_9SACH</name>
<evidence type="ECO:0000259" key="3">
    <source>
        <dbReference type="Pfam" id="PF14228"/>
    </source>
</evidence>
<evidence type="ECO:0008006" key="6">
    <source>
        <dbReference type="Google" id="ProtNLM"/>
    </source>
</evidence>
<feature type="domain" description="Cell morphogenesis protein C-terminal" evidence="2">
    <location>
        <begin position="1959"/>
        <end position="2209"/>
    </location>
</feature>
<dbReference type="PANTHER" id="PTHR12295">
    <property type="entry name" value="FURRY-RELATED"/>
    <property type="match status" value="1"/>
</dbReference>
<dbReference type="InterPro" id="IPR025481">
    <property type="entry name" value="Cell_Morphogen_C"/>
</dbReference>
<dbReference type="Pfam" id="PF14222">
    <property type="entry name" value="MOR2-PAG1_N"/>
    <property type="match status" value="1"/>
</dbReference>
<dbReference type="GO" id="GO:0000902">
    <property type="term" value="P:cell morphogenesis"/>
    <property type="evidence" value="ECO:0007669"/>
    <property type="project" value="InterPro"/>
</dbReference>
<dbReference type="InterPro" id="IPR016024">
    <property type="entry name" value="ARM-type_fold"/>
</dbReference>
<dbReference type="SUPFAM" id="SSF48371">
    <property type="entry name" value="ARM repeat"/>
    <property type="match status" value="2"/>
</dbReference>
<accession>A0AAN7ZRH5</accession>
<feature type="domain" description="Cell morphogenesis protein N-terminal" evidence="1">
    <location>
        <begin position="401"/>
        <end position="939"/>
    </location>
</feature>
<keyword evidence="5" id="KW-1185">Reference proteome</keyword>
<evidence type="ECO:0000313" key="4">
    <source>
        <dbReference type="EMBL" id="KAK5774044.1"/>
    </source>
</evidence>
<evidence type="ECO:0000259" key="1">
    <source>
        <dbReference type="Pfam" id="PF14222"/>
    </source>
</evidence>
<dbReference type="GO" id="GO:0005938">
    <property type="term" value="C:cell cortex"/>
    <property type="evidence" value="ECO:0007669"/>
    <property type="project" value="TreeGrafter"/>
</dbReference>
<comment type="caution">
    <text evidence="4">The sequence shown here is derived from an EMBL/GenBank/DDBJ whole genome shotgun (WGS) entry which is preliminary data.</text>
</comment>
<protein>
    <recommendedName>
        <fullName evidence="6">Cell morphogenesis protein PAG1</fullName>
    </recommendedName>
</protein>
<dbReference type="GO" id="GO:0030427">
    <property type="term" value="C:site of polarized growth"/>
    <property type="evidence" value="ECO:0007669"/>
    <property type="project" value="TreeGrafter"/>
</dbReference>
<dbReference type="InterPro" id="IPR029473">
    <property type="entry name" value="MOR2-PAG1_mid"/>
</dbReference>
<feature type="domain" description="Cell morphogenesis central region" evidence="3">
    <location>
        <begin position="1755"/>
        <end position="1906"/>
    </location>
</feature>
<dbReference type="InterPro" id="IPR025614">
    <property type="entry name" value="Cell_morpho_N"/>
</dbReference>
<sequence length="2380" mass="270724">MSNHLNDNRNMQDTENTFVQESQNQNNIIPTDQSNIISANNIRTHPSDYSYNHSYQYPFIPQNNNTNNQVNVTATTNTNNGEILQSSIVDFPTINIPSPIEAPPNVKQVNNDVSSTNISDHPVLASYSNDLNIHHNQSQNIQSSHFIANAHFNQNNSDITTTTNIITNNSDIISNEKPINNVIMPINQTTTTNTNTDTTPTPTEYVNSLRHELATEKKSPSEYALHILFTKFVRQAEEKLTLCSEYPLDTEPPINNILSEGVDPDFDKIIGSLGHIARKNPKPVIDAMMFWRKTKSEISNSISQDFENKLKLFENEMSMNGCATTNSTVATNNSSSVNNKPRLIKSNSLRKISTSSSLSIPKRVVSLKSSPQIKTYNDTTKLVELQNIVEKKRIEMLQANRKSLISIYILCRVLIEIVKQSPHDSDEHINNKLEEIIFAQLKITDPLSVSSSIIKSSNWNSFAKILGCMSEYHFVSVSDKFIAELEKFPSLIPIEDEPYVHLLVLGMRYLKLKHYPIDNFEQSMDFLKSISKFFARTENVSIRIAYADVTTQLLLSLADVVTVEINHPTWIEAMELLYKCSKTLISNTKCWSVGFTLSVSILCVSPSQLFTERWMKLLTSNIDKIKTKDITERAIYALGLSCLVWVYLYRSTETLNNTIKTLTSLLRLYLNPKKKENWLTPDFSLINPLSDSLVFIGYPYPEFLMENAMLPLLKQSFNGVNLDINNYDKLLLAVTTYRKLLITDKKPPFPGATAKEYLTDLNRIAIINSDPLYSTHEEICLYIYKLFLLLDSNIGSEVWSPENTHQKQPSTPFGSFSFSFSTDNEGGSQKNTSNVILFSKVIETVPCCLSVTKKIPYKSAIEILTRNAVHANEAIAKSAKRSLKALASKKNPHTFITWFAKYSFDFDEKTQSSYNMQYLSSNEYSSLLLLYVELLECWLKEFTSSQTEEKQKTIGLDGIRLLSPDVNQDNVSDSEKLEWKNTVTVIEEVEGNGLFFLCAHNSRLRKLAIKILRIISKFDEAMTEKTGRLSSGHSRSSSLHFAADRGNRLIDFLGEVNVVSLLGPQKLSLSTAEKSRLLKLSAKYKKGLALKLAESSYGIDAALWQRIFPKLLTEIFKSSPITMALCRSIVCIRLVQVHEVILKIADDPDFKPTNILPENIVNQWKLYLIAACTSLTSTTDQKLHIPSPKLSHGRKKSQQIFTVQHQKIKSAKAIFKMVLPLLNAKRNIVREAIIVGLSAMNINIFRTFIESVEDTLTTWDIDVTDKQTRIEIFHVITILSRFLKESSILKDIWILRRISMFLKLVKSLLEHDEVQNSYDYQFLRGYFAELLARFYSTIRANEYIDDLFPFEARVSCFNYLKEWCGYGNNSRIAIERYNRMINQAYNVRERTAVTTGIEFQRSRLEIITLEAMVILCSEPITHTLYDESNHPIVLSFNINGLLSWVESLFNAENENVRALGVRALENLLQNNPTNVQLFKDVFLQCISPHEHSFVSVYYYITLCKSIMKLDNLILEEHELVSLGLYGLISDKEDTRSCAIDLLSAVETKVHNSSYTKVFKERLTNSSKSVYKATAFEISSIYVELLSQDLCLCIFSSLIKILKFFPFAIKKDLLILMVPWVNKFTLKSTDDADTKMVLTNLFYVTIELNDRLPKEVEQLWISLGRGNSFQNIHVCVDYIIIKSMLYKNPHFIEKARDVILYLANISGGLGLTDLLLNNLEPKAMIPNVEVTNEDTTDNVTKFCFVANIWESLNYTGRSIMFSKAQLSIIFLVNLLTDINEFVQAKIPTLLHVAICLLDHYVPLIQDSAMRIICNLIFGLAPNHEKTEETLSLLRNKHGRWVYDNLVKDRKGARSPRTMDFLIRNIISVLHEQDTLQIDWQRCALKWATTCSVRHVACRSFQVFRSLLTFLDQGMLKDMLHRLSNTIADENTDIQGFAMQILMTLNAVTAELDANDLIGFPQLFWSLVACLNTIHEPEFIEALSCITKFFSKIDLDSPDTVQCLVATFPSNWEGHFDGLQQIVMIGLRSSNSIDITMKFLDKLNLLKGSRIIADPESRLLFALISNLPRFLYVMDQNDYSSIQTSADSLISLADSNNEPSLSRLIDSLSKNKFRSKKDFLRQIVNFIARTYFPKYSAQTLVFLLGLLLNKLDWVKKETVEILKYIFPLVDLTGEEFIGVGADLISPLLRLLTTNYEQLALDVIDNISEISGSKLDKDILRITMGIENTKKPSNNTTTLFGLPEESGWSVPMPTMTAAMTRHNVHAVFMTCSSNSENEEVPQEPNIIEDEPVEFHQDLDDGLNRMETIESYAGISEKDPTLSHMWAELDNLDSFFTKPNNPSMLVSHTETNMPRTRSASIDTTTTMTTTNELGGNSKMKYIWF</sequence>
<feature type="domain" description="Cell morphogenesis central region" evidence="3">
    <location>
        <begin position="1459"/>
        <end position="1682"/>
    </location>
</feature>
<evidence type="ECO:0000313" key="5">
    <source>
        <dbReference type="Proteomes" id="UP001306508"/>
    </source>
</evidence>
<organism evidence="4 5">
    <name type="scientific">Arxiozyma heterogenica</name>
    <dbReference type="NCBI Taxonomy" id="278026"/>
    <lineage>
        <taxon>Eukaryota</taxon>
        <taxon>Fungi</taxon>
        <taxon>Dikarya</taxon>
        <taxon>Ascomycota</taxon>
        <taxon>Saccharomycotina</taxon>
        <taxon>Saccharomycetes</taxon>
        <taxon>Saccharomycetales</taxon>
        <taxon>Saccharomycetaceae</taxon>
        <taxon>Arxiozyma</taxon>
    </lineage>
</organism>
<evidence type="ECO:0000259" key="2">
    <source>
        <dbReference type="Pfam" id="PF14225"/>
    </source>
</evidence>
<reference evidence="5" key="1">
    <citation type="submission" date="2023-07" db="EMBL/GenBank/DDBJ databases">
        <title>A draft genome of Kazachstania heterogenica Y-27499.</title>
        <authorList>
            <person name="Donic C."/>
            <person name="Kralova J.S."/>
            <person name="Fidel L."/>
            <person name="Ben-Dor S."/>
            <person name="Jung S."/>
        </authorList>
    </citation>
    <scope>NUCLEOTIDE SEQUENCE [LARGE SCALE GENOMIC DNA]</scope>
    <source>
        <strain evidence="5">Y27499</strain>
    </source>
</reference>